<comment type="caution">
    <text evidence="2">The sequence shown here is derived from an EMBL/GenBank/DDBJ whole genome shotgun (WGS) entry which is preliminary data.</text>
</comment>
<feature type="compositionally biased region" description="Basic and acidic residues" evidence="1">
    <location>
        <begin position="69"/>
        <end position="79"/>
    </location>
</feature>
<dbReference type="EMBL" id="JAAIUW010000013">
    <property type="protein sequence ID" value="KAF7804494.1"/>
    <property type="molecule type" value="Genomic_DNA"/>
</dbReference>
<sequence>MMRCTRVTNVSLPYASLVTLILEKYKINPYEGDIKNPIPIDGNSVSRSGHTKYFNSWVPKENTSLRRKRMEEMEGHEAPDASAENLGSSSQPALQDSSDILSAIRPHLHSPSPCDASAFWLKLVWDSQKIPCRPPHSEVVHSHSRHSAPPFLPPCCPKHPFRLSPYNGQHPIQNLRQLQFHFLLQVPVTPWLQAIICTESST</sequence>
<name>A0A834SVV7_9FABA</name>
<gene>
    <name evidence="2" type="ORF">G2W53_043605</name>
</gene>
<protein>
    <submittedName>
        <fullName evidence="2">Uncharacterized protein</fullName>
    </submittedName>
</protein>
<dbReference type="Proteomes" id="UP000634136">
    <property type="component" value="Unassembled WGS sequence"/>
</dbReference>
<feature type="compositionally biased region" description="Polar residues" evidence="1">
    <location>
        <begin position="85"/>
        <end position="94"/>
    </location>
</feature>
<evidence type="ECO:0000313" key="3">
    <source>
        <dbReference type="Proteomes" id="UP000634136"/>
    </source>
</evidence>
<feature type="region of interest" description="Disordered" evidence="1">
    <location>
        <begin position="64"/>
        <end position="94"/>
    </location>
</feature>
<proteinExistence type="predicted"/>
<organism evidence="2 3">
    <name type="scientific">Senna tora</name>
    <dbReference type="NCBI Taxonomy" id="362788"/>
    <lineage>
        <taxon>Eukaryota</taxon>
        <taxon>Viridiplantae</taxon>
        <taxon>Streptophyta</taxon>
        <taxon>Embryophyta</taxon>
        <taxon>Tracheophyta</taxon>
        <taxon>Spermatophyta</taxon>
        <taxon>Magnoliopsida</taxon>
        <taxon>eudicotyledons</taxon>
        <taxon>Gunneridae</taxon>
        <taxon>Pentapetalae</taxon>
        <taxon>rosids</taxon>
        <taxon>fabids</taxon>
        <taxon>Fabales</taxon>
        <taxon>Fabaceae</taxon>
        <taxon>Caesalpinioideae</taxon>
        <taxon>Cassia clade</taxon>
        <taxon>Senna</taxon>
    </lineage>
</organism>
<dbReference type="AlphaFoldDB" id="A0A834SVV7"/>
<accession>A0A834SVV7</accession>
<evidence type="ECO:0000256" key="1">
    <source>
        <dbReference type="SAM" id="MobiDB-lite"/>
    </source>
</evidence>
<keyword evidence="3" id="KW-1185">Reference proteome</keyword>
<reference evidence="2" key="1">
    <citation type="submission" date="2020-09" db="EMBL/GenBank/DDBJ databases">
        <title>Genome-Enabled Discovery of Anthraquinone Biosynthesis in Senna tora.</title>
        <authorList>
            <person name="Kang S.-H."/>
            <person name="Pandey R.P."/>
            <person name="Lee C.-M."/>
            <person name="Sim J.-S."/>
            <person name="Jeong J.-T."/>
            <person name="Choi B.-S."/>
            <person name="Jung M."/>
            <person name="Ginzburg D."/>
            <person name="Zhao K."/>
            <person name="Won S.Y."/>
            <person name="Oh T.-J."/>
            <person name="Yu Y."/>
            <person name="Kim N.-H."/>
            <person name="Lee O.R."/>
            <person name="Lee T.-H."/>
            <person name="Bashyal P."/>
            <person name="Kim T.-S."/>
            <person name="Lee W.-H."/>
            <person name="Kawkins C."/>
            <person name="Kim C.-K."/>
            <person name="Kim J.S."/>
            <person name="Ahn B.O."/>
            <person name="Rhee S.Y."/>
            <person name="Sohng J.K."/>
        </authorList>
    </citation>
    <scope>NUCLEOTIDE SEQUENCE</scope>
    <source>
        <tissue evidence="2">Leaf</tissue>
    </source>
</reference>
<evidence type="ECO:0000313" key="2">
    <source>
        <dbReference type="EMBL" id="KAF7804494.1"/>
    </source>
</evidence>